<dbReference type="GO" id="GO:0003677">
    <property type="term" value="F:DNA binding"/>
    <property type="evidence" value="ECO:0007669"/>
    <property type="project" value="UniProtKB-KW"/>
</dbReference>
<dbReference type="CDD" id="cd06171">
    <property type="entry name" value="Sigma70_r4"/>
    <property type="match status" value="1"/>
</dbReference>
<keyword evidence="8" id="KW-0240">DNA-directed RNA polymerase</keyword>
<name>A0A511YY99_9CELL</name>
<keyword evidence="9" id="KW-1185">Reference proteome</keyword>
<dbReference type="RefSeq" id="WP_034249153.1">
    <property type="nucleotide sequence ID" value="NZ_BJYK01000005.1"/>
</dbReference>
<dbReference type="InterPro" id="IPR013324">
    <property type="entry name" value="RNA_pol_sigma_r3/r4-like"/>
</dbReference>
<keyword evidence="4" id="KW-0238">DNA-binding</keyword>
<reference evidence="8 9" key="1">
    <citation type="submission" date="2019-07" db="EMBL/GenBank/DDBJ databases">
        <title>Whole genome shotgun sequence of Actinotalea fermentans NBRC 105374.</title>
        <authorList>
            <person name="Hosoyama A."/>
            <person name="Uohara A."/>
            <person name="Ohji S."/>
            <person name="Ichikawa N."/>
        </authorList>
    </citation>
    <scope>NUCLEOTIDE SEQUENCE [LARGE SCALE GENOMIC DNA]</scope>
    <source>
        <strain evidence="8 9">NBRC 105374</strain>
    </source>
</reference>
<dbReference type="GO" id="GO:0000428">
    <property type="term" value="C:DNA-directed RNA polymerase complex"/>
    <property type="evidence" value="ECO:0007669"/>
    <property type="project" value="UniProtKB-KW"/>
</dbReference>
<evidence type="ECO:0000256" key="2">
    <source>
        <dbReference type="ARBA" id="ARBA00023015"/>
    </source>
</evidence>
<dbReference type="InterPro" id="IPR013249">
    <property type="entry name" value="RNA_pol_sigma70_r4_t2"/>
</dbReference>
<evidence type="ECO:0000259" key="6">
    <source>
        <dbReference type="Pfam" id="PF04542"/>
    </source>
</evidence>
<evidence type="ECO:0000256" key="1">
    <source>
        <dbReference type="ARBA" id="ARBA00010641"/>
    </source>
</evidence>
<evidence type="ECO:0000256" key="5">
    <source>
        <dbReference type="ARBA" id="ARBA00023163"/>
    </source>
</evidence>
<dbReference type="InterPro" id="IPR014284">
    <property type="entry name" value="RNA_pol_sigma-70_dom"/>
</dbReference>
<dbReference type="EMBL" id="BJYK01000005">
    <property type="protein sequence ID" value="GEN80096.1"/>
    <property type="molecule type" value="Genomic_DNA"/>
</dbReference>
<keyword evidence="2" id="KW-0805">Transcription regulation</keyword>
<comment type="caution">
    <text evidence="8">The sequence shown here is derived from an EMBL/GenBank/DDBJ whole genome shotgun (WGS) entry which is preliminary data.</text>
</comment>
<dbReference type="InterPro" id="IPR036388">
    <property type="entry name" value="WH-like_DNA-bd_sf"/>
</dbReference>
<comment type="similarity">
    <text evidence="1">Belongs to the sigma-70 factor family. ECF subfamily.</text>
</comment>
<accession>A0A511YY99</accession>
<evidence type="ECO:0000313" key="9">
    <source>
        <dbReference type="Proteomes" id="UP000321484"/>
    </source>
</evidence>
<dbReference type="NCBIfam" id="TIGR02937">
    <property type="entry name" value="sigma70-ECF"/>
    <property type="match status" value="1"/>
</dbReference>
<dbReference type="PANTHER" id="PTHR43133:SF50">
    <property type="entry name" value="ECF RNA POLYMERASE SIGMA FACTOR SIGM"/>
    <property type="match status" value="1"/>
</dbReference>
<dbReference type="InterPro" id="IPR013325">
    <property type="entry name" value="RNA_pol_sigma_r2"/>
</dbReference>
<dbReference type="GO" id="GO:0016987">
    <property type="term" value="F:sigma factor activity"/>
    <property type="evidence" value="ECO:0007669"/>
    <property type="project" value="UniProtKB-KW"/>
</dbReference>
<dbReference type="InterPro" id="IPR039425">
    <property type="entry name" value="RNA_pol_sigma-70-like"/>
</dbReference>
<proteinExistence type="inferred from homology"/>
<keyword evidence="5" id="KW-0804">Transcription</keyword>
<dbReference type="Gene3D" id="1.10.1740.10">
    <property type="match status" value="1"/>
</dbReference>
<dbReference type="GO" id="GO:0006352">
    <property type="term" value="P:DNA-templated transcription initiation"/>
    <property type="evidence" value="ECO:0007669"/>
    <property type="project" value="InterPro"/>
</dbReference>
<organism evidence="8 9">
    <name type="scientific">Actinotalea fermentans</name>
    <dbReference type="NCBI Taxonomy" id="43671"/>
    <lineage>
        <taxon>Bacteria</taxon>
        <taxon>Bacillati</taxon>
        <taxon>Actinomycetota</taxon>
        <taxon>Actinomycetes</taxon>
        <taxon>Micrococcales</taxon>
        <taxon>Cellulomonadaceae</taxon>
        <taxon>Actinotalea</taxon>
    </lineage>
</organism>
<dbReference type="OrthoDB" id="3688906at2"/>
<dbReference type="SUPFAM" id="SSF88946">
    <property type="entry name" value="Sigma2 domain of RNA polymerase sigma factors"/>
    <property type="match status" value="1"/>
</dbReference>
<protein>
    <submittedName>
        <fullName evidence="8">DNA-directed RNA polymerase sigma-70 factor</fullName>
    </submittedName>
</protein>
<dbReference type="Pfam" id="PF08281">
    <property type="entry name" value="Sigma70_r4_2"/>
    <property type="match status" value="1"/>
</dbReference>
<gene>
    <name evidence="8" type="ORF">AFE02nite_18300</name>
</gene>
<feature type="domain" description="RNA polymerase sigma factor 70 region 4 type 2" evidence="7">
    <location>
        <begin position="106"/>
        <end position="153"/>
    </location>
</feature>
<evidence type="ECO:0000259" key="7">
    <source>
        <dbReference type="Pfam" id="PF08281"/>
    </source>
</evidence>
<keyword evidence="3" id="KW-0731">Sigma factor</keyword>
<evidence type="ECO:0000256" key="3">
    <source>
        <dbReference type="ARBA" id="ARBA00023082"/>
    </source>
</evidence>
<dbReference type="Gene3D" id="1.10.10.10">
    <property type="entry name" value="Winged helix-like DNA-binding domain superfamily/Winged helix DNA-binding domain"/>
    <property type="match status" value="1"/>
</dbReference>
<evidence type="ECO:0000256" key="4">
    <source>
        <dbReference type="ARBA" id="ARBA00023125"/>
    </source>
</evidence>
<dbReference type="Proteomes" id="UP000321484">
    <property type="component" value="Unassembled WGS sequence"/>
</dbReference>
<evidence type="ECO:0000313" key="8">
    <source>
        <dbReference type="EMBL" id="GEN80096.1"/>
    </source>
</evidence>
<dbReference type="SUPFAM" id="SSF88659">
    <property type="entry name" value="Sigma3 and sigma4 domains of RNA polymerase sigma factors"/>
    <property type="match status" value="1"/>
</dbReference>
<sequence>MARTQDDEVVTRLLAERSRALTGYAYLLCGDVHDAEDLVQDALVKTFARRRAGLALDSAEAYVRRAILTLYLDGWRKRKRWSGRLPAAADPAERAGHADAVGDRVDVVAALAALPRQQRACVVLRFYEDRTVAEIADALGVGDGTVKRYLSLATHRLEALLGPIPPHDVELVQTTSDVRAMAKDRR</sequence>
<dbReference type="Pfam" id="PF04542">
    <property type="entry name" value="Sigma70_r2"/>
    <property type="match status" value="1"/>
</dbReference>
<dbReference type="PANTHER" id="PTHR43133">
    <property type="entry name" value="RNA POLYMERASE ECF-TYPE SIGMA FACTO"/>
    <property type="match status" value="1"/>
</dbReference>
<dbReference type="AlphaFoldDB" id="A0A511YY99"/>
<feature type="domain" description="RNA polymerase sigma-70 region 2" evidence="6">
    <location>
        <begin position="18"/>
        <end position="80"/>
    </location>
</feature>
<dbReference type="InterPro" id="IPR007627">
    <property type="entry name" value="RNA_pol_sigma70_r2"/>
</dbReference>